<dbReference type="Gene3D" id="2.30.40.10">
    <property type="entry name" value="Urease, subunit C, domain 1"/>
    <property type="match status" value="1"/>
</dbReference>
<dbReference type="InterPro" id="IPR011778">
    <property type="entry name" value="Hydantoinase/dihydroPyrase"/>
</dbReference>
<gene>
    <name evidence="13" type="ORF">SAMN05444370_102432</name>
</gene>
<dbReference type="Gene3D" id="3.20.20.140">
    <property type="entry name" value="Metal-dependent hydrolases"/>
    <property type="match status" value="1"/>
</dbReference>
<dbReference type="Proteomes" id="UP000198703">
    <property type="component" value="Unassembled WGS sequence"/>
</dbReference>
<evidence type="ECO:0000256" key="6">
    <source>
        <dbReference type="ARBA" id="ARBA00022833"/>
    </source>
</evidence>
<dbReference type="CDD" id="cd01314">
    <property type="entry name" value="D-HYD"/>
    <property type="match status" value="1"/>
</dbReference>
<evidence type="ECO:0000256" key="10">
    <source>
        <dbReference type="ARBA" id="ARBA00074385"/>
    </source>
</evidence>
<keyword evidence="4" id="KW-0479">Metal-binding</keyword>
<feature type="domain" description="Amidohydrolase-related" evidence="12">
    <location>
        <begin position="47"/>
        <end position="434"/>
    </location>
</feature>
<dbReference type="InterPro" id="IPR050378">
    <property type="entry name" value="Metallo-dep_Hydrolases_sf"/>
</dbReference>
<evidence type="ECO:0000256" key="11">
    <source>
        <dbReference type="PIRSR" id="PIRSR611778-50"/>
    </source>
</evidence>
<protein>
    <recommendedName>
        <fullName evidence="10">D-hydantoinase/dihydropyrimidinase</fullName>
        <ecNumber evidence="8">3.5.2.2</ecNumber>
    </recommendedName>
</protein>
<comment type="subunit">
    <text evidence="3">Homotetramer.</text>
</comment>
<dbReference type="InterPro" id="IPR011059">
    <property type="entry name" value="Metal-dep_hydrolase_composite"/>
</dbReference>
<evidence type="ECO:0000256" key="1">
    <source>
        <dbReference type="ARBA" id="ARBA00001947"/>
    </source>
</evidence>
<evidence type="ECO:0000313" key="13">
    <source>
        <dbReference type="EMBL" id="SDZ98958.1"/>
    </source>
</evidence>
<dbReference type="PANTHER" id="PTHR11647:SF1">
    <property type="entry name" value="COLLAPSIN RESPONSE MEDIATOR PROTEIN"/>
    <property type="match status" value="1"/>
</dbReference>
<dbReference type="GO" id="GO:0005829">
    <property type="term" value="C:cytosol"/>
    <property type="evidence" value="ECO:0007669"/>
    <property type="project" value="TreeGrafter"/>
</dbReference>
<evidence type="ECO:0000256" key="2">
    <source>
        <dbReference type="ARBA" id="ARBA00008829"/>
    </source>
</evidence>
<dbReference type="RefSeq" id="WP_093249490.1">
    <property type="nucleotide sequence ID" value="NZ_FNQM01000002.1"/>
</dbReference>
<feature type="modified residue" description="N6-carboxylysine" evidence="11">
    <location>
        <position position="147"/>
    </location>
</feature>
<evidence type="ECO:0000256" key="9">
    <source>
        <dbReference type="ARBA" id="ARBA00054448"/>
    </source>
</evidence>
<comment type="PTM">
    <text evidence="11">Carbamylation allows a single lysine to coordinate two divalent metal cations.</text>
</comment>
<dbReference type="GO" id="GO:0072527">
    <property type="term" value="P:pyrimidine-containing compound metabolic process"/>
    <property type="evidence" value="ECO:0007669"/>
    <property type="project" value="UniProtKB-ARBA"/>
</dbReference>
<evidence type="ECO:0000256" key="4">
    <source>
        <dbReference type="ARBA" id="ARBA00022723"/>
    </source>
</evidence>
<dbReference type="InterPro" id="IPR032466">
    <property type="entry name" value="Metal_Hydrolase"/>
</dbReference>
<dbReference type="GO" id="GO:0046872">
    <property type="term" value="F:metal ion binding"/>
    <property type="evidence" value="ECO:0007669"/>
    <property type="project" value="UniProtKB-KW"/>
</dbReference>
<sequence>MAKVIKGGTIVAADRTYKADVLIEGEKIAEIGEGLKAEETIDAEGCYVIPGGIDPHVHMEMPFMGTFSAENFHSGTMAAASGGTTTIIDFCIPAPDGSMLEAWDQWVAKSHDRAVVDYAWHMCVTGWSERIFDEMQEVVKRGVNTFKHFMAYKGALMVDDDEMFASFSRCAQLGALPLVHAENGDIVAALQQKLMAEGNNGPEAHAYSRPPEVEGEAANRAIMIADAAGCPVYIVHVSCEQAHEAIRRARQKGQRVYGEPLAQHLILDESEYQNKSWDHAAQRVMSPPFRSKAHQDGLWAGLAAGSLQVVATDHCAFTTEQKRMGMGDFTKIPNGTAGLEDRLSVLWTYGVEPGRITMEEFVAVTSTNIARILNLYPRKGAIMVGADADICVWDPKAAKTISAATQKSIIDYNVFEGVKVSATARCTLSRGEVVWSAGANAQPAPGRGRFVKREPFTPVSTSLAKWKELTAPRKVIRDIANMPAGV</sequence>
<dbReference type="AlphaFoldDB" id="A0A1H3XK80"/>
<dbReference type="Pfam" id="PF01979">
    <property type="entry name" value="Amidohydro_1"/>
    <property type="match status" value="1"/>
</dbReference>
<dbReference type="FunFam" id="3.20.20.140:FF:000001">
    <property type="entry name" value="Dihydropyrimidinase like 3"/>
    <property type="match status" value="1"/>
</dbReference>
<dbReference type="InterPro" id="IPR006680">
    <property type="entry name" value="Amidohydro-rel"/>
</dbReference>
<reference evidence="13 14" key="1">
    <citation type="submission" date="2016-10" db="EMBL/GenBank/DDBJ databases">
        <authorList>
            <person name="de Groot N.N."/>
        </authorList>
    </citation>
    <scope>NUCLEOTIDE SEQUENCE [LARGE SCALE GENOMIC DNA]</scope>
    <source>
        <strain evidence="13 14">DSM 15345</strain>
    </source>
</reference>
<comment type="cofactor">
    <cofactor evidence="1">
        <name>Zn(2+)</name>
        <dbReference type="ChEBI" id="CHEBI:29105"/>
    </cofactor>
</comment>
<evidence type="ECO:0000313" key="14">
    <source>
        <dbReference type="Proteomes" id="UP000198703"/>
    </source>
</evidence>
<organism evidence="13 14">
    <name type="scientific">Rubrimonas cliftonensis</name>
    <dbReference type="NCBI Taxonomy" id="89524"/>
    <lineage>
        <taxon>Bacteria</taxon>
        <taxon>Pseudomonadati</taxon>
        <taxon>Pseudomonadota</taxon>
        <taxon>Alphaproteobacteria</taxon>
        <taxon>Rhodobacterales</taxon>
        <taxon>Paracoccaceae</taxon>
        <taxon>Rubrimonas</taxon>
    </lineage>
</organism>
<evidence type="ECO:0000256" key="8">
    <source>
        <dbReference type="ARBA" id="ARBA00039113"/>
    </source>
</evidence>
<keyword evidence="14" id="KW-1185">Reference proteome</keyword>
<dbReference type="EC" id="3.5.2.2" evidence="8"/>
<dbReference type="STRING" id="89524.SAMN05444370_102432"/>
<dbReference type="GO" id="GO:0055086">
    <property type="term" value="P:nucleobase-containing small molecule metabolic process"/>
    <property type="evidence" value="ECO:0007669"/>
    <property type="project" value="UniProtKB-ARBA"/>
</dbReference>
<keyword evidence="6" id="KW-0862">Zinc</keyword>
<comment type="similarity">
    <text evidence="2">Belongs to the metallo-dependent hydrolases superfamily. Hydantoinase/dihydropyrimidinase family.</text>
</comment>
<evidence type="ECO:0000256" key="5">
    <source>
        <dbReference type="ARBA" id="ARBA00022801"/>
    </source>
</evidence>
<comment type="function">
    <text evidence="9">Catalyzes the hydrolysis of dihydropyrimidines and of the structurally related DL-5-mono-substituted hydantoins, to produce N-carbamoyl-D-amino acids.</text>
</comment>
<dbReference type="OrthoDB" id="9775759at2"/>
<dbReference type="PANTHER" id="PTHR11647">
    <property type="entry name" value="HYDRANTOINASE/DIHYDROPYRIMIDINASE FAMILY MEMBER"/>
    <property type="match status" value="1"/>
</dbReference>
<dbReference type="SUPFAM" id="SSF51556">
    <property type="entry name" value="Metallo-dependent hydrolases"/>
    <property type="match status" value="1"/>
</dbReference>
<comment type="catalytic activity">
    <reaction evidence="7">
        <text>5,6-dihydrouracil + H2O = 3-(carbamoylamino)propanoate + H(+)</text>
        <dbReference type="Rhea" id="RHEA:16121"/>
        <dbReference type="ChEBI" id="CHEBI:11892"/>
        <dbReference type="ChEBI" id="CHEBI:15377"/>
        <dbReference type="ChEBI" id="CHEBI:15378"/>
        <dbReference type="ChEBI" id="CHEBI:15901"/>
        <dbReference type="EC" id="3.5.2.2"/>
    </reaction>
</comment>
<dbReference type="EMBL" id="FNQM01000002">
    <property type="protein sequence ID" value="SDZ98958.1"/>
    <property type="molecule type" value="Genomic_DNA"/>
</dbReference>
<name>A0A1H3XK80_9RHOB</name>
<evidence type="ECO:0000259" key="12">
    <source>
        <dbReference type="Pfam" id="PF01979"/>
    </source>
</evidence>
<dbReference type="GO" id="GO:0004157">
    <property type="term" value="F:dihydropyrimidinase activity"/>
    <property type="evidence" value="ECO:0007669"/>
    <property type="project" value="UniProtKB-EC"/>
</dbReference>
<evidence type="ECO:0000256" key="7">
    <source>
        <dbReference type="ARBA" id="ARBA00036696"/>
    </source>
</evidence>
<dbReference type="SUPFAM" id="SSF51338">
    <property type="entry name" value="Composite domain of metallo-dependent hydrolases"/>
    <property type="match status" value="2"/>
</dbReference>
<accession>A0A1H3XK80</accession>
<evidence type="ECO:0000256" key="3">
    <source>
        <dbReference type="ARBA" id="ARBA00011881"/>
    </source>
</evidence>
<keyword evidence="5" id="KW-0378">Hydrolase</keyword>
<dbReference type="NCBIfam" id="TIGR02033">
    <property type="entry name" value="D-hydantoinase"/>
    <property type="match status" value="1"/>
</dbReference>
<proteinExistence type="inferred from homology"/>